<dbReference type="AlphaFoldDB" id="A0A1R0F771"/>
<evidence type="ECO:0000313" key="4">
    <source>
        <dbReference type="EMBL" id="OLY42808.1"/>
    </source>
</evidence>
<feature type="region of interest" description="Disordered" evidence="1">
    <location>
        <begin position="35"/>
        <end position="65"/>
    </location>
</feature>
<feature type="domain" description="Phosphodiester glycosidase" evidence="3">
    <location>
        <begin position="123"/>
        <end position="269"/>
    </location>
</feature>
<comment type="caution">
    <text evidence="4">The sequence shown here is derived from an EMBL/GenBank/DDBJ whole genome shotgun (WGS) entry which is preliminary data.</text>
</comment>
<keyword evidence="5" id="KW-1185">Reference proteome</keyword>
<dbReference type="RefSeq" id="WP_075870643.1">
    <property type="nucleotide sequence ID" value="NZ_CALYQA010000003.1"/>
</dbReference>
<keyword evidence="2" id="KW-0472">Membrane</keyword>
<keyword evidence="2" id="KW-0812">Transmembrane</keyword>
<sequence>MKKNHIITPLLITLTGILVTVGSFMFFRQIPTLEKPDSTTPHGSNPPIVTEPQQHGQKTEEAQEQTAKHNFCYHQKFENKSYIICEVDPEKYNISLFLDDSNGQPFKYFRNVEKYLREQGKTIAFAVNGGMYHKDFSAVGLYVENGKTIHPVSTKDGPGNFHMKPNGIFFIERQKAGVLDTDRFLKSEIKPDIATQSGPMLVIENKIHPRFIVNSPYLEYRNGVGVRTDGTVVFVNSEGRVNFDEFARFFRDEMKTPNALFLDGSISSLYAPELKRYDWWYGLGPIIAVTIPFKPQKQVLKSGN</sequence>
<accession>A0A1R0F771</accession>
<feature type="transmembrane region" description="Helical" evidence="2">
    <location>
        <begin position="6"/>
        <end position="27"/>
    </location>
</feature>
<evidence type="ECO:0000256" key="1">
    <source>
        <dbReference type="SAM" id="MobiDB-lite"/>
    </source>
</evidence>
<dbReference type="EMBL" id="LXYT01000003">
    <property type="protein sequence ID" value="OLY42808.1"/>
    <property type="molecule type" value="Genomic_DNA"/>
</dbReference>
<proteinExistence type="predicted"/>
<dbReference type="OrthoDB" id="5515706at2"/>
<name>A0A1R0F771_9HYPH</name>
<evidence type="ECO:0000256" key="2">
    <source>
        <dbReference type="SAM" id="Phobius"/>
    </source>
</evidence>
<dbReference type="Pfam" id="PF09992">
    <property type="entry name" value="NAGPA"/>
    <property type="match status" value="1"/>
</dbReference>
<organism evidence="4 5">
    <name type="scientific">Bartonella apis</name>
    <dbReference type="NCBI Taxonomy" id="1686310"/>
    <lineage>
        <taxon>Bacteria</taxon>
        <taxon>Pseudomonadati</taxon>
        <taxon>Pseudomonadota</taxon>
        <taxon>Alphaproteobacteria</taxon>
        <taxon>Hyphomicrobiales</taxon>
        <taxon>Bartonellaceae</taxon>
        <taxon>Bartonella</taxon>
    </lineage>
</organism>
<protein>
    <submittedName>
        <fullName evidence="4">Uncharacterized protein YigE, DUF2233 family</fullName>
    </submittedName>
</protein>
<dbReference type="Proteomes" id="UP000187344">
    <property type="component" value="Unassembled WGS sequence"/>
</dbReference>
<reference evidence="4 5" key="1">
    <citation type="submission" date="2016-12" db="EMBL/GenBank/DDBJ databases">
        <title>Comparative genomics of Bartonella apis.</title>
        <authorList>
            <person name="Engel P."/>
        </authorList>
    </citation>
    <scope>NUCLEOTIDE SEQUENCE [LARGE SCALE GENOMIC DNA]</scope>
    <source>
        <strain evidence="4 5">PEB0149</strain>
    </source>
</reference>
<evidence type="ECO:0000259" key="3">
    <source>
        <dbReference type="Pfam" id="PF09992"/>
    </source>
</evidence>
<dbReference type="InterPro" id="IPR018711">
    <property type="entry name" value="NAGPA"/>
</dbReference>
<gene>
    <name evidence="4" type="ORF">PEB0149_002200</name>
</gene>
<keyword evidence="2" id="KW-1133">Transmembrane helix</keyword>
<evidence type="ECO:0000313" key="5">
    <source>
        <dbReference type="Proteomes" id="UP000187344"/>
    </source>
</evidence>